<evidence type="ECO:0000256" key="1">
    <source>
        <dbReference type="SAM" id="MobiDB-lite"/>
    </source>
</evidence>
<name>A0AAN8F949_TRICO</name>
<organism evidence="2 3">
    <name type="scientific">Trichostrongylus colubriformis</name>
    <name type="common">Black scour worm</name>
    <dbReference type="NCBI Taxonomy" id="6319"/>
    <lineage>
        <taxon>Eukaryota</taxon>
        <taxon>Metazoa</taxon>
        <taxon>Ecdysozoa</taxon>
        <taxon>Nematoda</taxon>
        <taxon>Chromadorea</taxon>
        <taxon>Rhabditida</taxon>
        <taxon>Rhabditina</taxon>
        <taxon>Rhabditomorpha</taxon>
        <taxon>Strongyloidea</taxon>
        <taxon>Trichostrongylidae</taxon>
        <taxon>Trichostrongylus</taxon>
    </lineage>
</organism>
<evidence type="ECO:0000313" key="2">
    <source>
        <dbReference type="EMBL" id="KAK5972695.1"/>
    </source>
</evidence>
<evidence type="ECO:0000313" key="3">
    <source>
        <dbReference type="Proteomes" id="UP001331761"/>
    </source>
</evidence>
<dbReference type="EMBL" id="WIXE01016405">
    <property type="protein sequence ID" value="KAK5972695.1"/>
    <property type="molecule type" value="Genomic_DNA"/>
</dbReference>
<feature type="region of interest" description="Disordered" evidence="1">
    <location>
        <begin position="71"/>
        <end position="94"/>
    </location>
</feature>
<reference evidence="2 3" key="1">
    <citation type="submission" date="2019-10" db="EMBL/GenBank/DDBJ databases">
        <title>Assembly and Annotation for the nematode Trichostrongylus colubriformis.</title>
        <authorList>
            <person name="Martin J."/>
        </authorList>
    </citation>
    <scope>NUCLEOTIDE SEQUENCE [LARGE SCALE GENOMIC DNA]</scope>
    <source>
        <strain evidence="2">G859</strain>
        <tissue evidence="2">Whole worm</tissue>
    </source>
</reference>
<proteinExistence type="predicted"/>
<sequence>MVLLDECRKCNTFRWSGEYFKQVRGLAIGYSSAPALAVAFMSKVEKPVIKRKPILYFDLYEAGKEKHAQYQAKKAQKSSEAEKEAEGVKVENKE</sequence>
<comment type="caution">
    <text evidence="2">The sequence shown here is derived from an EMBL/GenBank/DDBJ whole genome shotgun (WGS) entry which is preliminary data.</text>
</comment>
<keyword evidence="3" id="KW-1185">Reference proteome</keyword>
<gene>
    <name evidence="2" type="ORF">GCK32_002482</name>
</gene>
<protein>
    <submittedName>
        <fullName evidence="2">Uncharacterized protein</fullName>
    </submittedName>
</protein>
<feature type="compositionally biased region" description="Basic and acidic residues" evidence="1">
    <location>
        <begin position="77"/>
        <end position="94"/>
    </location>
</feature>
<accession>A0AAN8F949</accession>
<dbReference type="Proteomes" id="UP001331761">
    <property type="component" value="Unassembled WGS sequence"/>
</dbReference>
<dbReference type="AlphaFoldDB" id="A0AAN8F949"/>